<dbReference type="Gene3D" id="1.10.287.380">
    <property type="entry name" value="Valyl-tRNA synthetase, C-terminal domain"/>
    <property type="match status" value="1"/>
</dbReference>
<dbReference type="InterPro" id="IPR032524">
    <property type="entry name" value="ABC_tran_C"/>
</dbReference>
<feature type="domain" description="ABC transporter" evidence="5">
    <location>
        <begin position="4"/>
        <end position="256"/>
    </location>
</feature>
<feature type="region of interest" description="Disordered" evidence="4">
    <location>
        <begin position="540"/>
        <end position="580"/>
    </location>
</feature>
<evidence type="ECO:0000256" key="2">
    <source>
        <dbReference type="ARBA" id="ARBA00022840"/>
    </source>
</evidence>
<keyword evidence="3" id="KW-0175">Coiled coil</keyword>
<proteinExistence type="predicted"/>
<dbReference type="RefSeq" id="WP_190578363.1">
    <property type="nucleotide sequence ID" value="NZ_CAWPQU010000008.1"/>
</dbReference>
<dbReference type="Pfam" id="PF16326">
    <property type="entry name" value="ABC_tran_CTD"/>
    <property type="match status" value="1"/>
</dbReference>
<evidence type="ECO:0000313" key="7">
    <source>
        <dbReference type="Proteomes" id="UP000618445"/>
    </source>
</evidence>
<dbReference type="InterPro" id="IPR017871">
    <property type="entry name" value="ABC_transporter-like_CS"/>
</dbReference>
<protein>
    <submittedName>
        <fullName evidence="6">ATP-binding cassette domain-containing protein</fullName>
    </submittedName>
</protein>
<accession>A0ABR8C9T2</accession>
<gene>
    <name evidence="6" type="ORF">H6G05_11785</name>
</gene>
<dbReference type="InterPro" id="IPR037118">
    <property type="entry name" value="Val-tRNA_synth_C_sf"/>
</dbReference>
<dbReference type="PROSITE" id="PS50893">
    <property type="entry name" value="ABC_TRANSPORTER_2"/>
    <property type="match status" value="2"/>
</dbReference>
<organism evidence="6 7">
    <name type="scientific">Phormidium tenue FACHB-1050</name>
    <dbReference type="NCBI Taxonomy" id="2692857"/>
    <lineage>
        <taxon>Bacteria</taxon>
        <taxon>Bacillati</taxon>
        <taxon>Cyanobacteriota</taxon>
        <taxon>Cyanophyceae</taxon>
        <taxon>Oscillatoriophycideae</taxon>
        <taxon>Oscillatoriales</taxon>
        <taxon>Oscillatoriaceae</taxon>
        <taxon>Phormidium</taxon>
    </lineage>
</organism>
<feature type="domain" description="ABC transporter" evidence="5">
    <location>
        <begin position="320"/>
        <end position="549"/>
    </location>
</feature>
<evidence type="ECO:0000259" key="5">
    <source>
        <dbReference type="PROSITE" id="PS50893"/>
    </source>
</evidence>
<dbReference type="GO" id="GO:0005524">
    <property type="term" value="F:ATP binding"/>
    <property type="evidence" value="ECO:0007669"/>
    <property type="project" value="UniProtKB-KW"/>
</dbReference>
<evidence type="ECO:0000256" key="1">
    <source>
        <dbReference type="ARBA" id="ARBA00022741"/>
    </source>
</evidence>
<evidence type="ECO:0000256" key="3">
    <source>
        <dbReference type="SAM" id="Coils"/>
    </source>
</evidence>
<evidence type="ECO:0000313" key="6">
    <source>
        <dbReference type="EMBL" id="MBD2317523.1"/>
    </source>
</evidence>
<dbReference type="Pfam" id="PF12848">
    <property type="entry name" value="ABC_tran_Xtn"/>
    <property type="match status" value="1"/>
</dbReference>
<dbReference type="Proteomes" id="UP000618445">
    <property type="component" value="Unassembled WGS sequence"/>
</dbReference>
<dbReference type="InterPro" id="IPR003439">
    <property type="entry name" value="ABC_transporter-like_ATP-bd"/>
</dbReference>
<comment type="caution">
    <text evidence="6">The sequence shown here is derived from an EMBL/GenBank/DDBJ whole genome shotgun (WGS) entry which is preliminary data.</text>
</comment>
<dbReference type="InterPro" id="IPR032781">
    <property type="entry name" value="ABC_tran_Xtn"/>
</dbReference>
<dbReference type="PANTHER" id="PTHR42855">
    <property type="entry name" value="ABC TRANSPORTER ATP-BINDING SUBUNIT"/>
    <property type="match status" value="1"/>
</dbReference>
<reference evidence="6 7" key="1">
    <citation type="journal article" date="2020" name="ISME J.">
        <title>Comparative genomics reveals insights into cyanobacterial evolution and habitat adaptation.</title>
        <authorList>
            <person name="Chen M.Y."/>
            <person name="Teng W.K."/>
            <person name="Zhao L."/>
            <person name="Hu C.X."/>
            <person name="Zhou Y.K."/>
            <person name="Han B.P."/>
            <person name="Song L.R."/>
            <person name="Shu W.S."/>
        </authorList>
    </citation>
    <scope>NUCLEOTIDE SEQUENCE [LARGE SCALE GENOMIC DNA]</scope>
    <source>
        <strain evidence="6 7">FACHB-1050</strain>
    </source>
</reference>
<dbReference type="Pfam" id="PF00005">
    <property type="entry name" value="ABC_tran"/>
    <property type="match status" value="2"/>
</dbReference>
<keyword evidence="1" id="KW-0547">Nucleotide-binding</keyword>
<evidence type="ECO:0000256" key="4">
    <source>
        <dbReference type="SAM" id="MobiDB-lite"/>
    </source>
</evidence>
<feature type="compositionally biased region" description="Basic and acidic residues" evidence="4">
    <location>
        <begin position="540"/>
        <end position="557"/>
    </location>
</feature>
<dbReference type="Gene3D" id="3.40.50.300">
    <property type="entry name" value="P-loop containing nucleotide triphosphate hydrolases"/>
    <property type="match status" value="2"/>
</dbReference>
<dbReference type="SMART" id="SM00382">
    <property type="entry name" value="AAA"/>
    <property type="match status" value="2"/>
</dbReference>
<keyword evidence="2 6" id="KW-0067">ATP-binding</keyword>
<sequence>MALFTLRSLRKDFGIKEILKDASFSLDEGDKVGLIGTNGSGKSTLLKMIAGLEHSDGGELWVNSSAKIIYLPQQPDLNEENTVLEQVFADSGEQMSLVKEYEEISDKLTHGHGDMDRLLEQLSRVSERMDQTGAWDLETNAKIVLTKLGIDDLEAKIGSLSGGYRKRIAIASALLSAPDVLLMDEPTNHLDALSVEWLQSYLNRYRGALLLITHDRYFLDRVTNRIIEIDRGDLYSYSGNYSYYLEKKAEAEESSLSTQRKHAGLLRRELEWLKKGPKARSTKQKARIDRAHALQATEFKQANAKVDITTAGRRIGKKVVELDRIGKSYGDRTLIKDFSYNFTPEDRIGIIGSNGAGKSTLMNIVTGRLQPDEGTVEIGTTIHFGYFDQHSDDLAEHGNQRVIDYLKDVAELVKTSDGSIITASQMLERFLFPGNTQYAPINKLSGGEKRRLFLLKVLMAAPNVLILDEPTNDLDVQTLAVLEEYLEEFNGCVIVVSHDRYFLDRTVEMVFSFEAEGEVRLYPGNYSIYLEYKKDEAEKESSDAKEQAANKATKEQKSSNIAPSAPETAKSKVESKKTSQLSYKEKREYEELEAKIPKLEAEKTQIEKNLYHNPPSGHTELQKLSARLAELTMEINTSTERWLELAERI</sequence>
<feature type="compositionally biased region" description="Basic and acidic residues" evidence="4">
    <location>
        <begin position="569"/>
        <end position="580"/>
    </location>
</feature>
<feature type="coiled-coil region" evidence="3">
    <location>
        <begin position="582"/>
        <end position="641"/>
    </location>
</feature>
<dbReference type="PANTHER" id="PTHR42855:SF1">
    <property type="entry name" value="ABC TRANSPORTER DOMAIN-CONTAINING PROTEIN"/>
    <property type="match status" value="1"/>
</dbReference>
<name>A0ABR8C9T2_9CYAN</name>
<dbReference type="InterPro" id="IPR003593">
    <property type="entry name" value="AAA+_ATPase"/>
</dbReference>
<dbReference type="CDD" id="cd03221">
    <property type="entry name" value="ABCF_EF-3"/>
    <property type="match status" value="2"/>
</dbReference>
<dbReference type="EMBL" id="JACJQY010000016">
    <property type="protein sequence ID" value="MBD2317523.1"/>
    <property type="molecule type" value="Genomic_DNA"/>
</dbReference>
<dbReference type="InterPro" id="IPR027417">
    <property type="entry name" value="P-loop_NTPase"/>
</dbReference>
<dbReference type="SUPFAM" id="SSF52540">
    <property type="entry name" value="P-loop containing nucleoside triphosphate hydrolases"/>
    <property type="match status" value="2"/>
</dbReference>
<keyword evidence="7" id="KW-1185">Reference proteome</keyword>
<dbReference type="PROSITE" id="PS00211">
    <property type="entry name" value="ABC_TRANSPORTER_1"/>
    <property type="match status" value="1"/>
</dbReference>
<dbReference type="InterPro" id="IPR051309">
    <property type="entry name" value="ABCF_ATPase"/>
</dbReference>